<dbReference type="EMBL" id="JASWJB010000319">
    <property type="protein sequence ID" value="KAK2591650.1"/>
    <property type="molecule type" value="Genomic_DNA"/>
</dbReference>
<sequence>MTDPTDGERRMRQHRSRSDELMEELELQLGETYTQLMNIKVSYLHSAFPKINMAESIENGLCHLQSRMETTATAALVRNGNSSIWSPRSKVSQNSLFPLMVQHWGDEKAIEIQRRISDSQMMPRLFDARPQSANDDTPRASRGSAANGNTDFFNENLPLKFHRLDKNFTSDLAAEAHWKTWCGQGTDIPLDTSRGLKTPIRDIYYFGERAIKALGTPTKFDSKRINRNTSSTKEKIIQDSKYKDSRFWDWGSWF</sequence>
<comment type="caution">
    <text evidence="2">The sequence shown here is derived from an EMBL/GenBank/DDBJ whole genome shotgun (WGS) entry which is preliminary data.</text>
</comment>
<name>A0AAJ0CEK5_9HYPO</name>
<reference evidence="2" key="1">
    <citation type="submission" date="2023-06" db="EMBL/GenBank/DDBJ databases">
        <title>Conoideocrella luteorostrata (Hypocreales: Clavicipitaceae), a potential biocontrol fungus for elongate hemlock scale in United States Christmas tree production areas.</title>
        <authorList>
            <person name="Barrett H."/>
            <person name="Lovett B."/>
            <person name="Macias A.M."/>
            <person name="Stajich J.E."/>
            <person name="Kasson M.T."/>
        </authorList>
    </citation>
    <scope>NUCLEOTIDE SEQUENCE</scope>
    <source>
        <strain evidence="2">ARSEF 14590</strain>
    </source>
</reference>
<organism evidence="2 3">
    <name type="scientific">Conoideocrella luteorostrata</name>
    <dbReference type="NCBI Taxonomy" id="1105319"/>
    <lineage>
        <taxon>Eukaryota</taxon>
        <taxon>Fungi</taxon>
        <taxon>Dikarya</taxon>
        <taxon>Ascomycota</taxon>
        <taxon>Pezizomycotina</taxon>
        <taxon>Sordariomycetes</taxon>
        <taxon>Hypocreomycetidae</taxon>
        <taxon>Hypocreales</taxon>
        <taxon>Clavicipitaceae</taxon>
        <taxon>Conoideocrella</taxon>
    </lineage>
</organism>
<keyword evidence="3" id="KW-1185">Reference proteome</keyword>
<protein>
    <submittedName>
        <fullName evidence="2">Uncharacterized protein</fullName>
    </submittedName>
</protein>
<dbReference type="Proteomes" id="UP001251528">
    <property type="component" value="Unassembled WGS sequence"/>
</dbReference>
<evidence type="ECO:0000313" key="3">
    <source>
        <dbReference type="Proteomes" id="UP001251528"/>
    </source>
</evidence>
<proteinExistence type="predicted"/>
<dbReference type="AlphaFoldDB" id="A0AAJ0CEK5"/>
<feature type="region of interest" description="Disordered" evidence="1">
    <location>
        <begin position="128"/>
        <end position="149"/>
    </location>
</feature>
<accession>A0AAJ0CEK5</accession>
<gene>
    <name evidence="2" type="ORF">QQS21_010664</name>
</gene>
<evidence type="ECO:0000313" key="2">
    <source>
        <dbReference type="EMBL" id="KAK2591650.1"/>
    </source>
</evidence>
<evidence type="ECO:0000256" key="1">
    <source>
        <dbReference type="SAM" id="MobiDB-lite"/>
    </source>
</evidence>